<dbReference type="OrthoDB" id="5243396at2"/>
<reference evidence="2 3" key="1">
    <citation type="submission" date="2018-11" db="EMBL/GenBank/DDBJ databases">
        <title>Sequencing the genomes of 1000 actinobacteria strains.</title>
        <authorList>
            <person name="Klenk H.-P."/>
        </authorList>
    </citation>
    <scope>NUCLEOTIDE SEQUENCE [LARGE SCALE GENOMIC DNA]</scope>
    <source>
        <strain evidence="2 3">DSM 12652</strain>
    </source>
</reference>
<name>A0A3N2CUQ9_9ACTN</name>
<comment type="caution">
    <text evidence="2">The sequence shown here is derived from an EMBL/GenBank/DDBJ whole genome shotgun (WGS) entry which is preliminary data.</text>
</comment>
<dbReference type="PANTHER" id="PTHR35007">
    <property type="entry name" value="INTEGRAL MEMBRANE PROTEIN-RELATED"/>
    <property type="match status" value="1"/>
</dbReference>
<protein>
    <submittedName>
        <fullName evidence="2">Flp pilus assembly protein TadB</fullName>
    </submittedName>
</protein>
<dbReference type="PANTHER" id="PTHR35007:SF3">
    <property type="entry name" value="POSSIBLE CONSERVED ALANINE RICH MEMBRANE PROTEIN"/>
    <property type="match status" value="1"/>
</dbReference>
<organism evidence="2 3">
    <name type="scientific">Nocardioides aurantiacus</name>
    <dbReference type="NCBI Taxonomy" id="86796"/>
    <lineage>
        <taxon>Bacteria</taxon>
        <taxon>Bacillati</taxon>
        <taxon>Actinomycetota</taxon>
        <taxon>Actinomycetes</taxon>
        <taxon>Propionibacteriales</taxon>
        <taxon>Nocardioidaceae</taxon>
        <taxon>Nocardioides</taxon>
    </lineage>
</organism>
<keyword evidence="1" id="KW-0812">Transmembrane</keyword>
<dbReference type="AlphaFoldDB" id="A0A3N2CUQ9"/>
<gene>
    <name evidence="2" type="ORF">EDD33_2020</name>
</gene>
<proteinExistence type="predicted"/>
<feature type="transmembrane region" description="Helical" evidence="1">
    <location>
        <begin position="252"/>
        <end position="270"/>
    </location>
</feature>
<keyword evidence="3" id="KW-1185">Reference proteome</keyword>
<feature type="transmembrane region" description="Helical" evidence="1">
    <location>
        <begin position="227"/>
        <end position="246"/>
    </location>
</feature>
<accession>A0A3N2CUQ9</accession>
<keyword evidence="1" id="KW-1133">Transmembrane helix</keyword>
<evidence type="ECO:0000313" key="3">
    <source>
        <dbReference type="Proteomes" id="UP000281738"/>
    </source>
</evidence>
<dbReference type="EMBL" id="RKHO01000001">
    <property type="protein sequence ID" value="ROR91158.1"/>
    <property type="molecule type" value="Genomic_DNA"/>
</dbReference>
<feature type="transmembrane region" description="Helical" evidence="1">
    <location>
        <begin position="57"/>
        <end position="90"/>
    </location>
</feature>
<keyword evidence="1" id="KW-0472">Membrane</keyword>
<evidence type="ECO:0000256" key="1">
    <source>
        <dbReference type="SAM" id="Phobius"/>
    </source>
</evidence>
<sequence length="309" mass="32710">MVVMTPTVMLVGFMLATAAAALGVAVMLRLAQGQPVLPHRSSKVRSGATRWSRQQRLTLLAALVAGLAVAALTRWPLAAVATVVVVLLWPRVAGGSAAGRRQLETIEAIASWTESLRDTAGAAAGLEQALPATVSAAHPLLRTPLRDLAARLDGRVPLPEALARFAADVDDPAADLVVAALTLNARQRAGGLDRILTSLAASSRAELEMRRKVELERRALRRQAQRIAGAVAGFAALQAVFARDWLTPYSTLLGQLVLGLLTAVFLGAFVRMRSLAASEPGPRFLTSPETLTEIASYRPGWSTGPTVVR</sequence>
<dbReference type="RefSeq" id="WP_123390553.1">
    <property type="nucleotide sequence ID" value="NZ_RKHO01000001.1"/>
</dbReference>
<evidence type="ECO:0000313" key="2">
    <source>
        <dbReference type="EMBL" id="ROR91158.1"/>
    </source>
</evidence>
<dbReference type="Proteomes" id="UP000281738">
    <property type="component" value="Unassembled WGS sequence"/>
</dbReference>